<evidence type="ECO:0000313" key="3">
    <source>
        <dbReference type="EMBL" id="MBX27100.1"/>
    </source>
</evidence>
<dbReference type="PANTHER" id="PTHR15907">
    <property type="entry name" value="DUF614 FAMILY PROTEIN-RELATED"/>
    <property type="match status" value="1"/>
</dbReference>
<sequence length="189" mass="20751">MNPSDSIFQGASETYPPASQQPAATGVPVSTTRQDHHGQRGPRQDHHGQRGAWSSDLCDCFSDVPSCCLTCWCPCISFGRIAEIVDQGATTCTTGGAIYAILAYFTGYACIYSCVYRSKLRKQYALEERPCNDCLVHCCCESCALCQEYRELQSRGFDMALGWEGNMQRQSRGMEMTAPPAQLMGGAMK</sequence>
<protein>
    <recommendedName>
        <fullName evidence="4">Protein PLANT CADMIUM RESISTANCE 2-like</fullName>
    </recommendedName>
</protein>
<feature type="compositionally biased region" description="Basic and acidic residues" evidence="1">
    <location>
        <begin position="33"/>
        <end position="48"/>
    </location>
</feature>
<keyword evidence="2" id="KW-1133">Transmembrane helix</keyword>
<reference evidence="3" key="1">
    <citation type="submission" date="2018-02" db="EMBL/GenBank/DDBJ databases">
        <title>Rhizophora mucronata_Transcriptome.</title>
        <authorList>
            <person name="Meera S.P."/>
            <person name="Sreeshan A."/>
            <person name="Augustine A."/>
        </authorList>
    </citation>
    <scope>NUCLEOTIDE SEQUENCE</scope>
    <source>
        <tissue evidence="3">Leaf</tissue>
    </source>
</reference>
<evidence type="ECO:0000256" key="2">
    <source>
        <dbReference type="SAM" id="Phobius"/>
    </source>
</evidence>
<keyword evidence="2" id="KW-0812">Transmembrane</keyword>
<dbReference type="InterPro" id="IPR006461">
    <property type="entry name" value="PLAC_motif_containing"/>
</dbReference>
<keyword evidence="2" id="KW-0472">Membrane</keyword>
<feature type="transmembrane region" description="Helical" evidence="2">
    <location>
        <begin position="96"/>
        <end position="115"/>
    </location>
</feature>
<feature type="region of interest" description="Disordered" evidence="1">
    <location>
        <begin position="1"/>
        <end position="49"/>
    </location>
</feature>
<dbReference type="AlphaFoldDB" id="A0A2P2MA53"/>
<proteinExistence type="predicted"/>
<name>A0A2P2MA53_RHIMU</name>
<accession>A0A2P2MA53</accession>
<dbReference type="EMBL" id="GGEC01046616">
    <property type="protein sequence ID" value="MBX27100.1"/>
    <property type="molecule type" value="Transcribed_RNA"/>
</dbReference>
<dbReference type="NCBIfam" id="TIGR01571">
    <property type="entry name" value="A_thal_Cys_rich"/>
    <property type="match status" value="1"/>
</dbReference>
<organism evidence="3">
    <name type="scientific">Rhizophora mucronata</name>
    <name type="common">Asiatic mangrove</name>
    <dbReference type="NCBI Taxonomy" id="61149"/>
    <lineage>
        <taxon>Eukaryota</taxon>
        <taxon>Viridiplantae</taxon>
        <taxon>Streptophyta</taxon>
        <taxon>Embryophyta</taxon>
        <taxon>Tracheophyta</taxon>
        <taxon>Spermatophyta</taxon>
        <taxon>Magnoliopsida</taxon>
        <taxon>eudicotyledons</taxon>
        <taxon>Gunneridae</taxon>
        <taxon>Pentapetalae</taxon>
        <taxon>rosids</taxon>
        <taxon>fabids</taxon>
        <taxon>Malpighiales</taxon>
        <taxon>Rhizophoraceae</taxon>
        <taxon>Rhizophora</taxon>
    </lineage>
</organism>
<evidence type="ECO:0000256" key="1">
    <source>
        <dbReference type="SAM" id="MobiDB-lite"/>
    </source>
</evidence>
<evidence type="ECO:0008006" key="4">
    <source>
        <dbReference type="Google" id="ProtNLM"/>
    </source>
</evidence>
<dbReference type="Pfam" id="PF04749">
    <property type="entry name" value="PLAC8"/>
    <property type="match status" value="1"/>
</dbReference>
<feature type="compositionally biased region" description="Polar residues" evidence="1">
    <location>
        <begin position="1"/>
        <end position="32"/>
    </location>
</feature>